<dbReference type="AlphaFoldDB" id="A0A2U1SR99"/>
<comment type="caution">
    <text evidence="3">The sequence shown here is derived from an EMBL/GenBank/DDBJ whole genome shotgun (WGS) entry which is preliminary data.</text>
</comment>
<keyword evidence="1" id="KW-0472">Membrane</keyword>
<accession>A0A2U1SR99</accession>
<evidence type="ECO:0000256" key="2">
    <source>
        <dbReference type="SAM" id="SignalP"/>
    </source>
</evidence>
<feature type="transmembrane region" description="Helical" evidence="1">
    <location>
        <begin position="45"/>
        <end position="64"/>
    </location>
</feature>
<keyword evidence="4" id="KW-1185">Reference proteome</keyword>
<gene>
    <name evidence="3" type="ORF">C5689_09425</name>
</gene>
<sequence>MKAIRFAAAAAAFLLPATAMAHPGKHPNDLAFDIIHIFTEPDHLLAMAMALGWGAMVVAVGIWFKPWRASSWR</sequence>
<name>A0A2U1SR99_METSR</name>
<dbReference type="Proteomes" id="UP000245137">
    <property type="component" value="Unassembled WGS sequence"/>
</dbReference>
<feature type="chain" id="PRO_5015775842" evidence="2">
    <location>
        <begin position="22"/>
        <end position="73"/>
    </location>
</feature>
<dbReference type="RefSeq" id="WP_108917023.1">
    <property type="nucleotide sequence ID" value="NZ_BGJY01000001.1"/>
</dbReference>
<keyword evidence="1" id="KW-1133">Transmembrane helix</keyword>
<reference evidence="3 4" key="1">
    <citation type="journal article" date="2018" name="Appl. Microbiol. Biotechnol.">
        <title>Co-cultivation of the strictly anaerobic methanogen Methanosarcina barkeri with aerobic methanotrophs in an oxygen-limited membrane bioreactor.</title>
        <authorList>
            <person name="In 't Zandt M.H."/>
            <person name="van den Bosch T.J.M."/>
            <person name="Rijkers R."/>
            <person name="van Kessel M.A.H.J."/>
            <person name="Jetten M.S.M."/>
            <person name="Welte C.U."/>
        </authorList>
    </citation>
    <scope>NUCLEOTIDE SEQUENCE [LARGE SCALE GENOMIC DNA]</scope>
    <source>
        <strain evidence="3 4">DSM 17706</strain>
    </source>
</reference>
<evidence type="ECO:0000313" key="4">
    <source>
        <dbReference type="Proteomes" id="UP000245137"/>
    </source>
</evidence>
<dbReference type="EMBL" id="PUIV01000011">
    <property type="protein sequence ID" value="PWB94144.1"/>
    <property type="molecule type" value="Genomic_DNA"/>
</dbReference>
<feature type="signal peptide" evidence="2">
    <location>
        <begin position="1"/>
        <end position="21"/>
    </location>
</feature>
<keyword evidence="2" id="KW-0732">Signal</keyword>
<proteinExistence type="predicted"/>
<evidence type="ECO:0000313" key="3">
    <source>
        <dbReference type="EMBL" id="PWB94144.1"/>
    </source>
</evidence>
<organism evidence="3 4">
    <name type="scientific">Methylosinus sporium</name>
    <dbReference type="NCBI Taxonomy" id="428"/>
    <lineage>
        <taxon>Bacteria</taxon>
        <taxon>Pseudomonadati</taxon>
        <taxon>Pseudomonadota</taxon>
        <taxon>Alphaproteobacteria</taxon>
        <taxon>Hyphomicrobiales</taxon>
        <taxon>Methylocystaceae</taxon>
        <taxon>Methylosinus</taxon>
    </lineage>
</organism>
<keyword evidence="1" id="KW-0812">Transmembrane</keyword>
<protein>
    <submittedName>
        <fullName evidence="3">Uncharacterized protein</fullName>
    </submittedName>
</protein>
<evidence type="ECO:0000256" key="1">
    <source>
        <dbReference type="SAM" id="Phobius"/>
    </source>
</evidence>